<accession>A0ABR4I7J7</accession>
<reference evidence="2 3" key="1">
    <citation type="submission" date="2024-07" db="EMBL/GenBank/DDBJ databases">
        <title>Section-level genome sequencing and comparative genomics of Aspergillus sections Usti and Cavernicolus.</title>
        <authorList>
            <consortium name="Lawrence Berkeley National Laboratory"/>
            <person name="Nybo J.L."/>
            <person name="Vesth T.C."/>
            <person name="Theobald S."/>
            <person name="Frisvad J.C."/>
            <person name="Larsen T.O."/>
            <person name="Kjaerboelling I."/>
            <person name="Rothschild-Mancinelli K."/>
            <person name="Lyhne E.K."/>
            <person name="Kogle M.E."/>
            <person name="Barry K."/>
            <person name="Clum A."/>
            <person name="Na H."/>
            <person name="Ledsgaard L."/>
            <person name="Lin J."/>
            <person name="Lipzen A."/>
            <person name="Kuo A."/>
            <person name="Riley R."/>
            <person name="Mondo S."/>
            <person name="Labutti K."/>
            <person name="Haridas S."/>
            <person name="Pangalinan J."/>
            <person name="Salamov A.A."/>
            <person name="Simmons B.A."/>
            <person name="Magnuson J.K."/>
            <person name="Chen J."/>
            <person name="Drula E."/>
            <person name="Henrissat B."/>
            <person name="Wiebenga A."/>
            <person name="Lubbers R.J."/>
            <person name="Gomes A.C."/>
            <person name="Makela M.R."/>
            <person name="Stajich J."/>
            <person name="Grigoriev I.V."/>
            <person name="Mortensen U.H."/>
            <person name="De Vries R.P."/>
            <person name="Baker S.E."/>
            <person name="Andersen M.R."/>
        </authorList>
    </citation>
    <scope>NUCLEOTIDE SEQUENCE [LARGE SCALE GENOMIC DNA]</scope>
    <source>
        <strain evidence="2 3">CBS 588.65</strain>
    </source>
</reference>
<dbReference type="EMBL" id="JBFXLT010000001">
    <property type="protein sequence ID" value="KAL2822868.1"/>
    <property type="molecule type" value="Genomic_DNA"/>
</dbReference>
<evidence type="ECO:0000313" key="3">
    <source>
        <dbReference type="Proteomes" id="UP001610334"/>
    </source>
</evidence>
<evidence type="ECO:0000313" key="2">
    <source>
        <dbReference type="EMBL" id="KAL2822868.1"/>
    </source>
</evidence>
<gene>
    <name evidence="2" type="ORF">BJX63DRAFT_644</name>
</gene>
<organism evidence="2 3">
    <name type="scientific">Aspergillus granulosus</name>
    <dbReference type="NCBI Taxonomy" id="176169"/>
    <lineage>
        <taxon>Eukaryota</taxon>
        <taxon>Fungi</taxon>
        <taxon>Dikarya</taxon>
        <taxon>Ascomycota</taxon>
        <taxon>Pezizomycotina</taxon>
        <taxon>Eurotiomycetes</taxon>
        <taxon>Eurotiomycetidae</taxon>
        <taxon>Eurotiales</taxon>
        <taxon>Aspergillaceae</taxon>
        <taxon>Aspergillus</taxon>
        <taxon>Aspergillus subgen. Nidulantes</taxon>
    </lineage>
</organism>
<dbReference type="Proteomes" id="UP001610334">
    <property type="component" value="Unassembled WGS sequence"/>
</dbReference>
<feature type="compositionally biased region" description="Polar residues" evidence="1">
    <location>
        <begin position="1"/>
        <end position="11"/>
    </location>
</feature>
<comment type="caution">
    <text evidence="2">The sequence shown here is derived from an EMBL/GenBank/DDBJ whole genome shotgun (WGS) entry which is preliminary data.</text>
</comment>
<evidence type="ECO:0008006" key="4">
    <source>
        <dbReference type="Google" id="ProtNLM"/>
    </source>
</evidence>
<evidence type="ECO:0000256" key="1">
    <source>
        <dbReference type="SAM" id="MobiDB-lite"/>
    </source>
</evidence>
<dbReference type="SUPFAM" id="SSF54909">
    <property type="entry name" value="Dimeric alpha+beta barrel"/>
    <property type="match status" value="1"/>
</dbReference>
<keyword evidence="3" id="KW-1185">Reference proteome</keyword>
<proteinExistence type="predicted"/>
<dbReference type="Gene3D" id="3.30.70.100">
    <property type="match status" value="2"/>
</dbReference>
<sequence length="265" mass="29403">MHVPTNTSIPTKASDKSHLYPAGNVPSPTLDTPTAGVPTQIITLSLKESITIETPSSPDGKLWGRALDLLESSTGFRKLYWGRHVEEPGKVQVHVVRDHLNQHYTFLSSPQWTSLTTLLEPLYPPGSQQTESRATVLHTLLSHFTHNPRTISGAPVTGTAIYLTTSRAGWEKTWALWTTIVPNVKGCLGCTGGWVVEPVDGHDGCYVVYVGWASIEDHDAYHHTRDFGRKRVVLALHNVGWRGYGHVRFLGERERKAEGGRETRL</sequence>
<name>A0ABR4I7J7_9EURO</name>
<dbReference type="InterPro" id="IPR011008">
    <property type="entry name" value="Dimeric_a/b-barrel"/>
</dbReference>
<feature type="region of interest" description="Disordered" evidence="1">
    <location>
        <begin position="1"/>
        <end position="36"/>
    </location>
</feature>
<protein>
    <recommendedName>
        <fullName evidence="4">ABM domain-containing protein</fullName>
    </recommendedName>
</protein>